<reference evidence="1 2" key="1">
    <citation type="journal article" date="2020" name="Cell">
        <title>Large-Scale Comparative Analyses of Tick Genomes Elucidate Their Genetic Diversity and Vector Capacities.</title>
        <authorList>
            <consortium name="Tick Genome and Microbiome Consortium (TIGMIC)"/>
            <person name="Jia N."/>
            <person name="Wang J."/>
            <person name="Shi W."/>
            <person name="Du L."/>
            <person name="Sun Y."/>
            <person name="Zhan W."/>
            <person name="Jiang J.F."/>
            <person name="Wang Q."/>
            <person name="Zhang B."/>
            <person name="Ji P."/>
            <person name="Bell-Sakyi L."/>
            <person name="Cui X.M."/>
            <person name="Yuan T.T."/>
            <person name="Jiang B.G."/>
            <person name="Yang W.F."/>
            <person name="Lam T.T."/>
            <person name="Chang Q.C."/>
            <person name="Ding S.J."/>
            <person name="Wang X.J."/>
            <person name="Zhu J.G."/>
            <person name="Ruan X.D."/>
            <person name="Zhao L."/>
            <person name="Wei J.T."/>
            <person name="Ye R.Z."/>
            <person name="Que T.C."/>
            <person name="Du C.H."/>
            <person name="Zhou Y.H."/>
            <person name="Cheng J.X."/>
            <person name="Dai P.F."/>
            <person name="Guo W.B."/>
            <person name="Han X.H."/>
            <person name="Huang E.J."/>
            <person name="Li L.F."/>
            <person name="Wei W."/>
            <person name="Gao Y.C."/>
            <person name="Liu J.Z."/>
            <person name="Shao H.Z."/>
            <person name="Wang X."/>
            <person name="Wang C.C."/>
            <person name="Yang T.C."/>
            <person name="Huo Q.B."/>
            <person name="Li W."/>
            <person name="Chen H.Y."/>
            <person name="Chen S.E."/>
            <person name="Zhou L.G."/>
            <person name="Ni X.B."/>
            <person name="Tian J.H."/>
            <person name="Sheng Y."/>
            <person name="Liu T."/>
            <person name="Pan Y.S."/>
            <person name="Xia L.Y."/>
            <person name="Li J."/>
            <person name="Zhao F."/>
            <person name="Cao W.C."/>
        </authorList>
    </citation>
    <scope>NUCLEOTIDE SEQUENCE [LARGE SCALE GENOMIC DNA]</scope>
    <source>
        <strain evidence="1">Iper-2018</strain>
    </source>
</reference>
<sequence length="122" mass="13921">MTQRSADLTERGGSVRLEFLFSDNYQYPHPERITTWQDSEKKWPEIRSGNIVCYLLDTKACDLREVKAYTSLDAYNYVLSGWVGQLLIHEIDGDLVLFKACVQGSQSTKKLNNALVCAKKDL</sequence>
<evidence type="ECO:0000313" key="2">
    <source>
        <dbReference type="Proteomes" id="UP000805193"/>
    </source>
</evidence>
<proteinExistence type="predicted"/>
<evidence type="ECO:0000313" key="1">
    <source>
        <dbReference type="EMBL" id="KAG0422276.1"/>
    </source>
</evidence>
<accession>A0AC60PPB2</accession>
<comment type="caution">
    <text evidence="1">The sequence shown here is derived from an EMBL/GenBank/DDBJ whole genome shotgun (WGS) entry which is preliminary data.</text>
</comment>
<organism evidence="1 2">
    <name type="scientific">Ixodes persulcatus</name>
    <name type="common">Taiga tick</name>
    <dbReference type="NCBI Taxonomy" id="34615"/>
    <lineage>
        <taxon>Eukaryota</taxon>
        <taxon>Metazoa</taxon>
        <taxon>Ecdysozoa</taxon>
        <taxon>Arthropoda</taxon>
        <taxon>Chelicerata</taxon>
        <taxon>Arachnida</taxon>
        <taxon>Acari</taxon>
        <taxon>Parasitiformes</taxon>
        <taxon>Ixodida</taxon>
        <taxon>Ixodoidea</taxon>
        <taxon>Ixodidae</taxon>
        <taxon>Ixodinae</taxon>
        <taxon>Ixodes</taxon>
    </lineage>
</organism>
<keyword evidence="2" id="KW-1185">Reference proteome</keyword>
<dbReference type="Proteomes" id="UP000805193">
    <property type="component" value="Unassembled WGS sequence"/>
</dbReference>
<protein>
    <submittedName>
        <fullName evidence="1">Uncharacterized protein</fullName>
    </submittedName>
</protein>
<gene>
    <name evidence="1" type="ORF">HPB47_001888</name>
</gene>
<name>A0AC60PPB2_IXOPE</name>
<dbReference type="EMBL" id="JABSTQ010010256">
    <property type="protein sequence ID" value="KAG0422276.1"/>
    <property type="molecule type" value="Genomic_DNA"/>
</dbReference>